<protein>
    <submittedName>
        <fullName evidence="1">Glycosyltransferase</fullName>
    </submittedName>
</protein>
<comment type="caution">
    <text evidence="1">The sequence shown here is derived from an EMBL/GenBank/DDBJ whole genome shotgun (WGS) entry which is preliminary data.</text>
</comment>
<feature type="non-terminal residue" evidence="1">
    <location>
        <position position="1"/>
    </location>
</feature>
<evidence type="ECO:0000313" key="2">
    <source>
        <dbReference type="Proteomes" id="UP000308444"/>
    </source>
</evidence>
<sequence>IFSNIKIMTHKGIDAAPWNVILNSSSISKTDNKVFIDQDELIAFHFGSMQIINPNEFDLWKQETLELPPAVLNYIYIPYIEQLNKTCHTLHNTFQKSPSSLFADQIDTTTIKNYFKYPFPHHN</sequence>
<name>A0A9X9F486_BACCE</name>
<dbReference type="EMBL" id="SZOH01002119">
    <property type="protein sequence ID" value="TKI96816.1"/>
    <property type="molecule type" value="Genomic_DNA"/>
</dbReference>
<evidence type="ECO:0000313" key="1">
    <source>
        <dbReference type="EMBL" id="TKI96816.1"/>
    </source>
</evidence>
<reference evidence="1 2" key="1">
    <citation type="journal article" date="2019" name="Environ. Microbiol.">
        <title>An active ?-lactamase is a part of an orchestrated cell wall stress resistance network of Bacillus subtilis and related rhizosphere species.</title>
        <authorList>
            <person name="Bucher T."/>
            <person name="Keren-Paz A."/>
            <person name="Hausser J."/>
            <person name="Olender T."/>
            <person name="Cytryn E."/>
            <person name="Kolodkin-Gal I."/>
        </authorList>
    </citation>
    <scope>NUCLEOTIDE SEQUENCE [LARGE SCALE GENOMIC DNA]</scope>
    <source>
        <strain evidence="1 2">I32</strain>
    </source>
</reference>
<gene>
    <name evidence="1" type="ORF">FC695_25810</name>
</gene>
<proteinExistence type="predicted"/>
<dbReference type="AlphaFoldDB" id="A0A9X9F486"/>
<dbReference type="Proteomes" id="UP000308444">
    <property type="component" value="Unassembled WGS sequence"/>
</dbReference>
<accession>A0A9X9F486</accession>
<organism evidence="1 2">
    <name type="scientific">Bacillus cereus</name>
    <dbReference type="NCBI Taxonomy" id="1396"/>
    <lineage>
        <taxon>Bacteria</taxon>
        <taxon>Bacillati</taxon>
        <taxon>Bacillota</taxon>
        <taxon>Bacilli</taxon>
        <taxon>Bacillales</taxon>
        <taxon>Bacillaceae</taxon>
        <taxon>Bacillus</taxon>
        <taxon>Bacillus cereus group</taxon>
    </lineage>
</organism>